<dbReference type="GO" id="GO:0008270">
    <property type="term" value="F:zinc ion binding"/>
    <property type="evidence" value="ECO:0007669"/>
    <property type="project" value="UniProtKB-KW"/>
</dbReference>
<accession>A0A8H4QNH3</accession>
<feature type="domain" description="C2H2-type" evidence="3">
    <location>
        <begin position="10"/>
        <end position="37"/>
    </location>
</feature>
<keyword evidence="5" id="KW-1185">Reference proteome</keyword>
<gene>
    <name evidence="4" type="ORF">D9613_007679</name>
</gene>
<evidence type="ECO:0000313" key="5">
    <source>
        <dbReference type="Proteomes" id="UP000521872"/>
    </source>
</evidence>
<comment type="caution">
    <text evidence="4">The sequence shown here is derived from an EMBL/GenBank/DDBJ whole genome shotgun (WGS) entry which is preliminary data.</text>
</comment>
<reference evidence="4 5" key="1">
    <citation type="submission" date="2019-12" db="EMBL/GenBank/DDBJ databases">
        <authorList>
            <person name="Floudas D."/>
            <person name="Bentzer J."/>
            <person name="Ahren D."/>
            <person name="Johansson T."/>
            <person name="Persson P."/>
            <person name="Tunlid A."/>
        </authorList>
    </citation>
    <scope>NUCLEOTIDE SEQUENCE [LARGE SCALE GENOMIC DNA]</scope>
    <source>
        <strain evidence="4 5">CBS 102.39</strain>
    </source>
</reference>
<dbReference type="PROSITE" id="PS00028">
    <property type="entry name" value="ZINC_FINGER_C2H2_1"/>
    <property type="match status" value="1"/>
</dbReference>
<feature type="compositionally biased region" description="Pro residues" evidence="2">
    <location>
        <begin position="38"/>
        <end position="47"/>
    </location>
</feature>
<keyword evidence="1" id="KW-0862">Zinc</keyword>
<evidence type="ECO:0000256" key="2">
    <source>
        <dbReference type="SAM" id="MobiDB-lite"/>
    </source>
</evidence>
<dbReference type="EMBL" id="JAACJL010000045">
    <property type="protein sequence ID" value="KAF4614058.1"/>
    <property type="molecule type" value="Genomic_DNA"/>
</dbReference>
<dbReference type="AlphaFoldDB" id="A0A8H4QNH3"/>
<keyword evidence="1" id="KW-0479">Metal-binding</keyword>
<protein>
    <recommendedName>
        <fullName evidence="3">C2H2-type domain-containing protein</fullName>
    </recommendedName>
</protein>
<organism evidence="4 5">
    <name type="scientific">Agrocybe pediades</name>
    <dbReference type="NCBI Taxonomy" id="84607"/>
    <lineage>
        <taxon>Eukaryota</taxon>
        <taxon>Fungi</taxon>
        <taxon>Dikarya</taxon>
        <taxon>Basidiomycota</taxon>
        <taxon>Agaricomycotina</taxon>
        <taxon>Agaricomycetes</taxon>
        <taxon>Agaricomycetidae</taxon>
        <taxon>Agaricales</taxon>
        <taxon>Agaricineae</taxon>
        <taxon>Strophariaceae</taxon>
        <taxon>Agrocybe</taxon>
    </lineage>
</organism>
<sequence length="1055" mass="119430">MPRTAQPRDIPCRYCKAMFSKMYALNNHMRVHRRPKKNPPPPPPSPQPGHHLREETPPPLHFVQVPDNDGDATGGADGALDEGDLLRRQETIKRHPLLNGLPCDANGKFLPAGSPPPPWDHPPPDDFSPFQDRSSFELADLLFRRAQTSATTNNDLMHIWASRLGEDSDPPFRDTNDMYSTIDGIRVGDAPWQSFTISYDGDIPLGDKTPWKHKEYEVYFRDPRIVLEQQLANPDFATEMDFSPKQVFDECGTRRYCDFMSGEWAWRQANEIAKDPSTHGATFCPVILGSDKTTVSVATGQNDYYPLYMSNGLVHNNVRRAHRNAMSVIAFLAIPKTDKEHEDTDEFRTFRRHLFHRSLRQILESLRPGMEAPVVVRYADGHYRRTVFGLGPYIADYPEQVLLACIVQNWCPRCDAPWNQLDDGDGGRRAHELTEALFRGLGSKVLWDDYGIVDGILPFTHYFPRADIHELLSPDLLHQIIKGTFKDHLVTWVTEYIEATNQSQDAKRILADIDRRIAAAPSFPGLRWFPEGRGNVLRQQVYLPAIAGHVPPAIVKAVSSFLEFCYLVRRSVIDQDDLISIDAAVKKFHEYRIAFELVRPDGFSLPRQHSLVHYTHMIREFGAPNGLCSSITESKHIKAVKEPWRRSNHYNALGQMLVTNQRLDKLAAARVDFEARGMLAKPLFERAPGCAGSVHPLARTADEDDDGGEVDDPDVDSEVILSQRYVTGVPSKVNLLAQYYNIPLLPELLASFISRQLDLDHLPRVTGTVRVFPSAIATYYAPSDRSGVRGMFRERIRAVSSWRGGPGRYDTVFIVRDPSVDGFEGLLVGRVRLFMSVEHEKEKYPCALVSWYSTVGDTPCPETGMWVVEPDFDDDGQPLLEVVHLETILRSAHLMGKAGDKFIPRHLQFHNSLDAFKEYYHHTYHHVSTGKNKYQPPSYMLITSPAAVQSYHHQNDISSHHHMTRQPPLHMPSFQLPQLSPSANITITTMPAAATAAATLPNIDPLCHVTQQQPSSTNKGWMVLEGLVWRDEGEAGWSSWEASGYRLSYPWAWVW</sequence>
<evidence type="ECO:0000313" key="4">
    <source>
        <dbReference type="EMBL" id="KAF4614058.1"/>
    </source>
</evidence>
<evidence type="ECO:0000259" key="3">
    <source>
        <dbReference type="PROSITE" id="PS50157"/>
    </source>
</evidence>
<proteinExistence type="predicted"/>
<dbReference type="Proteomes" id="UP000521872">
    <property type="component" value="Unassembled WGS sequence"/>
</dbReference>
<dbReference type="InterPro" id="IPR013087">
    <property type="entry name" value="Znf_C2H2_type"/>
</dbReference>
<keyword evidence="1" id="KW-0863">Zinc-finger</keyword>
<feature type="region of interest" description="Disordered" evidence="2">
    <location>
        <begin position="32"/>
        <end position="82"/>
    </location>
</feature>
<name>A0A8H4QNH3_9AGAR</name>
<dbReference type="Pfam" id="PF18759">
    <property type="entry name" value="Plavaka"/>
    <property type="match status" value="1"/>
</dbReference>
<dbReference type="InterPro" id="IPR041078">
    <property type="entry name" value="Plavaka"/>
</dbReference>
<dbReference type="PROSITE" id="PS50157">
    <property type="entry name" value="ZINC_FINGER_C2H2_2"/>
    <property type="match status" value="1"/>
</dbReference>
<evidence type="ECO:0000256" key="1">
    <source>
        <dbReference type="PROSITE-ProRule" id="PRU00042"/>
    </source>
</evidence>